<feature type="compositionally biased region" description="Polar residues" evidence="4">
    <location>
        <begin position="100"/>
        <end position="112"/>
    </location>
</feature>
<dbReference type="AlphaFoldDB" id="L7JSI0"/>
<dbReference type="GO" id="GO:0003735">
    <property type="term" value="F:structural constituent of ribosome"/>
    <property type="evidence" value="ECO:0007669"/>
    <property type="project" value="InterPro"/>
</dbReference>
<dbReference type="PANTHER" id="PTHR10934:SF2">
    <property type="entry name" value="LARGE RIBOSOMAL SUBUNIT PROTEIN EL18"/>
    <property type="match status" value="1"/>
</dbReference>
<dbReference type="GO" id="GO:0006412">
    <property type="term" value="P:translation"/>
    <property type="evidence" value="ECO:0007669"/>
    <property type="project" value="InterPro"/>
</dbReference>
<keyword evidence="3" id="KW-0687">Ribonucleoprotein</keyword>
<evidence type="ECO:0000313" key="6">
    <source>
        <dbReference type="EMBL" id="ELQ74245.1"/>
    </source>
</evidence>
<evidence type="ECO:0000256" key="3">
    <source>
        <dbReference type="ARBA" id="ARBA00023274"/>
    </source>
</evidence>
<dbReference type="Gene3D" id="3.100.10.10">
    <property type="match status" value="1"/>
</dbReference>
<dbReference type="SUPFAM" id="SSF52080">
    <property type="entry name" value="Ribosomal proteins L15p and L18e"/>
    <property type="match status" value="1"/>
</dbReference>
<evidence type="ECO:0000256" key="4">
    <source>
        <dbReference type="SAM" id="MobiDB-lite"/>
    </source>
</evidence>
<dbReference type="STRING" id="72359.L7JSI0"/>
<dbReference type="InterPro" id="IPR000039">
    <property type="entry name" value="Ribosomal_eL18"/>
</dbReference>
<dbReference type="Pfam" id="PF17135">
    <property type="entry name" value="Ribosomal_L18"/>
    <property type="match status" value="1"/>
</dbReference>
<dbReference type="FunCoup" id="L7JSI0">
    <property type="interactions" value="210"/>
</dbReference>
<gene>
    <name evidence="6" type="ORF">THOM_2822</name>
</gene>
<keyword evidence="7" id="KW-1185">Reference proteome</keyword>
<dbReference type="VEuPathDB" id="MicrosporidiaDB:THOM_2822"/>
<dbReference type="OrthoDB" id="6353017at2759"/>
<protein>
    <submittedName>
        <fullName evidence="6">60s ribosomal protein L18</fullName>
    </submittedName>
</protein>
<organism evidence="6 7">
    <name type="scientific">Trachipleistophora hominis</name>
    <name type="common">Microsporidian parasite</name>
    <dbReference type="NCBI Taxonomy" id="72359"/>
    <lineage>
        <taxon>Eukaryota</taxon>
        <taxon>Fungi</taxon>
        <taxon>Fungi incertae sedis</taxon>
        <taxon>Microsporidia</taxon>
        <taxon>Pleistophoridae</taxon>
        <taxon>Trachipleistophora</taxon>
    </lineage>
</organism>
<feature type="domain" description="Large ribosomal subunit protein uL15/eL18" evidence="5">
    <location>
        <begin position="1"/>
        <end position="117"/>
    </location>
</feature>
<reference evidence="6 7" key="1">
    <citation type="journal article" date="2012" name="PLoS Pathog.">
        <title>The genome of the obligate intracellular parasite Trachipleistophora hominis: new insights into microsporidian genome dynamics and reductive evolution.</title>
        <authorList>
            <person name="Heinz E."/>
            <person name="Williams T.A."/>
            <person name="Nakjang S."/>
            <person name="Noel C.J."/>
            <person name="Swan D.C."/>
            <person name="Goldberg A.V."/>
            <person name="Harris S.R."/>
            <person name="Weinmaier T."/>
            <person name="Markert S."/>
            <person name="Becher D."/>
            <person name="Bernhardt J."/>
            <person name="Dagan T."/>
            <person name="Hacker C."/>
            <person name="Lucocq J.M."/>
            <person name="Schweder T."/>
            <person name="Rattei T."/>
            <person name="Hall N."/>
            <person name="Hirt R.P."/>
            <person name="Embley T.M."/>
        </authorList>
    </citation>
    <scope>NUCLEOTIDE SEQUENCE [LARGE SCALE GENOMIC DNA]</scope>
</reference>
<dbReference type="HOGENOM" id="CLU_080024_2_0_1"/>
<dbReference type="InParanoid" id="L7JSI0"/>
<dbReference type="Proteomes" id="UP000011185">
    <property type="component" value="Unassembled WGS sequence"/>
</dbReference>
<evidence type="ECO:0000256" key="2">
    <source>
        <dbReference type="ARBA" id="ARBA00022980"/>
    </source>
</evidence>
<name>L7JSI0_TRAHO</name>
<keyword evidence="2 6" id="KW-0689">Ribosomal protein</keyword>
<accession>L7JSI0</accession>
<dbReference type="InterPro" id="IPR021131">
    <property type="entry name" value="Ribosomal_uL15/eL18"/>
</dbReference>
<dbReference type="InterPro" id="IPR036227">
    <property type="entry name" value="Ribosomal_uL15/eL18_sf"/>
</dbReference>
<dbReference type="GO" id="GO:0022625">
    <property type="term" value="C:cytosolic large ribosomal subunit"/>
    <property type="evidence" value="ECO:0007669"/>
    <property type="project" value="TreeGrafter"/>
</dbReference>
<evidence type="ECO:0000313" key="7">
    <source>
        <dbReference type="Proteomes" id="UP000011185"/>
    </source>
</evidence>
<feature type="region of interest" description="Disordered" evidence="4">
    <location>
        <begin position="100"/>
        <end position="128"/>
    </location>
</feature>
<comment type="similarity">
    <text evidence="1">Belongs to the eukaryotic ribosomal protein eL18 family.</text>
</comment>
<proteinExistence type="inferred from homology"/>
<dbReference type="PANTHER" id="PTHR10934">
    <property type="entry name" value="60S RIBOSOMAL PROTEIN L18"/>
    <property type="match status" value="1"/>
</dbReference>
<dbReference type="EMBL" id="JH994056">
    <property type="protein sequence ID" value="ELQ74245.1"/>
    <property type="molecule type" value="Genomic_DNA"/>
</dbReference>
<evidence type="ECO:0000259" key="5">
    <source>
        <dbReference type="Pfam" id="PF17135"/>
    </source>
</evidence>
<dbReference type="GO" id="GO:0003723">
    <property type="term" value="F:RNA binding"/>
    <property type="evidence" value="ECO:0007669"/>
    <property type="project" value="TreeGrafter"/>
</dbReference>
<sequence>MSRSNRQPIKVAKLAEHAGKVIVVVGKVLDSERVFTLPKLTIVALSASREARRKVKKFGGEIYTLDKLFKVTSDLKNVVLVCGDRTKRKAYKYFGAAGEKNSQTYPRTTNKRNSGEKRINQPKKKLNN</sequence>
<dbReference type="OMA" id="KIVALKW"/>
<evidence type="ECO:0000256" key="1">
    <source>
        <dbReference type="ARBA" id="ARBA00006815"/>
    </source>
</evidence>